<reference evidence="3" key="1">
    <citation type="journal article" date="2019" name="Int. J. Syst. Evol. Microbiol.">
        <title>The Global Catalogue of Microorganisms (GCM) 10K type strain sequencing project: providing services to taxonomists for standard genome sequencing and annotation.</title>
        <authorList>
            <consortium name="The Broad Institute Genomics Platform"/>
            <consortium name="The Broad Institute Genome Sequencing Center for Infectious Disease"/>
            <person name="Wu L."/>
            <person name="Ma J."/>
        </authorList>
    </citation>
    <scope>NUCLEOTIDE SEQUENCE [LARGE SCALE GENOMIC DNA]</scope>
    <source>
        <strain evidence="3">JCM 17924</strain>
    </source>
</reference>
<organism evidence="2 3">
    <name type="scientific">Hymenobacter koreensis</name>
    <dbReference type="NCBI Taxonomy" id="1084523"/>
    <lineage>
        <taxon>Bacteria</taxon>
        <taxon>Pseudomonadati</taxon>
        <taxon>Bacteroidota</taxon>
        <taxon>Cytophagia</taxon>
        <taxon>Cytophagales</taxon>
        <taxon>Hymenobacteraceae</taxon>
        <taxon>Hymenobacter</taxon>
    </lineage>
</organism>
<dbReference type="InterPro" id="IPR014756">
    <property type="entry name" value="Ig_E-set"/>
</dbReference>
<feature type="domain" description="IPT/TIG" evidence="1">
    <location>
        <begin position="331"/>
        <end position="410"/>
    </location>
</feature>
<dbReference type="SUPFAM" id="SSF81296">
    <property type="entry name" value="E set domains"/>
    <property type="match status" value="7"/>
</dbReference>
<dbReference type="EMBL" id="BAABHA010000002">
    <property type="protein sequence ID" value="GAA4377542.1"/>
    <property type="molecule type" value="Genomic_DNA"/>
</dbReference>
<feature type="domain" description="IPT/TIG" evidence="1">
    <location>
        <begin position="242"/>
        <end position="327"/>
    </location>
</feature>
<dbReference type="SMART" id="SM00429">
    <property type="entry name" value="IPT"/>
    <property type="match status" value="6"/>
</dbReference>
<dbReference type="CDD" id="cd00603">
    <property type="entry name" value="IPT_PCSR"/>
    <property type="match status" value="1"/>
</dbReference>
<evidence type="ECO:0000313" key="3">
    <source>
        <dbReference type="Proteomes" id="UP001500454"/>
    </source>
</evidence>
<sequence>MVTVLGSGFSGATAVTLNGTALPSFTVVNDGQIVFVVPVGATSGPIGVVAPDGTSVSTGIYSVGNPVPVITALSPPSVPPGSGAFTLVVTGTGFVPTSVVMSTAPVSATTYLSPTQLSVDLPPGAVLGTYPVTVTNPSPGGGTSAPFNFFVASGPVPSITSFTPSSAVAGTVVMVTGTNFTGVTSVTLNGVSVGSYNVVSPTQLTFTVSSTSSTGRIAVSTANGTAVSATNLVVTGNPVNPVPVITALSPPSVPAGSGAFTLVITGTGFMPTSTVTFSGFPLPITFISPTQISVDLPPGATPGVYPVVVTNPAPGGGSSAPFDFIVPAAPVPTITSFAPGTAVAGTIVTVTGTNFINVQDVTLNGSRVNSFSVQSPTQLTFVVSSSSATGRIAVTTPGGTAISATNLIVTGNPVNPMPTITALSPPSVPEGTGAFRLIVTGTGFVPTSEVVSMAPVSATTYLSPTQLSVELPPGAIVGSYPVQVLNPAPGGGLSAPVNFIVTPAGATASITSFSPSSGPVGSTVTINGSNLAGTVAVFFNGTTASFVVNSASRVTAVVPAGATTGQIRVFTSGSDVTSAQPFTVTIVTPVRTGQEPAGFAFFPNPVQDVLTITQAPATNAAVRVRDLTGRLLLTTQLDRTNQVNLRNLKPGLYTITVGEGAQAITRKLLKE</sequence>
<evidence type="ECO:0000313" key="2">
    <source>
        <dbReference type="EMBL" id="GAA4377542.1"/>
    </source>
</evidence>
<feature type="domain" description="IPT/TIG" evidence="1">
    <location>
        <begin position="67"/>
        <end position="150"/>
    </location>
</feature>
<protein>
    <recommendedName>
        <fullName evidence="1">IPT/TIG domain-containing protein</fullName>
    </recommendedName>
</protein>
<feature type="domain" description="IPT/TIG" evidence="1">
    <location>
        <begin position="507"/>
        <end position="585"/>
    </location>
</feature>
<name>A0ABP8IWR5_9BACT</name>
<dbReference type="Pfam" id="PF01833">
    <property type="entry name" value="TIG"/>
    <property type="match status" value="6"/>
</dbReference>
<dbReference type="Gene3D" id="2.60.40.10">
    <property type="entry name" value="Immunoglobulins"/>
    <property type="match status" value="7"/>
</dbReference>
<feature type="domain" description="IPT/TIG" evidence="1">
    <location>
        <begin position="156"/>
        <end position="235"/>
    </location>
</feature>
<feature type="domain" description="IPT/TIG" evidence="1">
    <location>
        <begin position="417"/>
        <end position="502"/>
    </location>
</feature>
<dbReference type="Proteomes" id="UP001500454">
    <property type="component" value="Unassembled WGS sequence"/>
</dbReference>
<dbReference type="InterPro" id="IPR026444">
    <property type="entry name" value="Secre_tail"/>
</dbReference>
<comment type="caution">
    <text evidence="2">The sequence shown here is derived from an EMBL/GenBank/DDBJ whole genome shotgun (WGS) entry which is preliminary data.</text>
</comment>
<accession>A0ABP8IWR5</accession>
<dbReference type="NCBIfam" id="TIGR04183">
    <property type="entry name" value="Por_Secre_tail"/>
    <property type="match status" value="1"/>
</dbReference>
<keyword evidence="3" id="KW-1185">Reference proteome</keyword>
<dbReference type="Pfam" id="PF18962">
    <property type="entry name" value="Por_Secre_tail"/>
    <property type="match status" value="1"/>
</dbReference>
<evidence type="ECO:0000259" key="1">
    <source>
        <dbReference type="SMART" id="SM00429"/>
    </source>
</evidence>
<gene>
    <name evidence="2" type="ORF">GCM10023186_12780</name>
</gene>
<dbReference type="InterPro" id="IPR013783">
    <property type="entry name" value="Ig-like_fold"/>
</dbReference>
<proteinExistence type="predicted"/>
<dbReference type="InterPro" id="IPR002909">
    <property type="entry name" value="IPT_dom"/>
</dbReference>